<reference evidence="1" key="1">
    <citation type="submission" date="2022-06" db="EMBL/GenBank/DDBJ databases">
        <title>Isolation of gut microbiota from human fecal samples.</title>
        <authorList>
            <person name="Pamer E.G."/>
            <person name="Barat B."/>
            <person name="Waligurski E."/>
            <person name="Medina S."/>
            <person name="Paddock L."/>
            <person name="Mostad J."/>
        </authorList>
    </citation>
    <scope>NUCLEOTIDE SEQUENCE</scope>
    <source>
        <strain evidence="1">SL.1.01</strain>
    </source>
</reference>
<sequence>MSNTIRYVECAHCGETVGTYYVTCPYCGYRLVSAQQAVMDGLAW</sequence>
<evidence type="ECO:0000313" key="1">
    <source>
        <dbReference type="EMBL" id="MCQ4792570.1"/>
    </source>
</evidence>
<dbReference type="AlphaFoldDB" id="A0AAW5JZ59"/>
<proteinExistence type="predicted"/>
<evidence type="ECO:0000313" key="2">
    <source>
        <dbReference type="Proteomes" id="UP001206013"/>
    </source>
</evidence>
<dbReference type="EMBL" id="JANFYM010000002">
    <property type="protein sequence ID" value="MCQ4792570.1"/>
    <property type="molecule type" value="Genomic_DNA"/>
</dbReference>
<accession>A0AAW5JZ59</accession>
<name>A0AAW5JZ59_BIFAD</name>
<gene>
    <name evidence="1" type="ORF">NE692_03710</name>
</gene>
<dbReference type="Proteomes" id="UP001206013">
    <property type="component" value="Unassembled WGS sequence"/>
</dbReference>
<comment type="caution">
    <text evidence="1">The sequence shown here is derived from an EMBL/GenBank/DDBJ whole genome shotgun (WGS) entry which is preliminary data.</text>
</comment>
<dbReference type="RefSeq" id="WP_256134258.1">
    <property type="nucleotide sequence ID" value="NZ_JANFYM010000002.1"/>
</dbReference>
<protein>
    <recommendedName>
        <fullName evidence="3">Zinc-ribbon domain-containing protein</fullName>
    </recommendedName>
</protein>
<organism evidence="1 2">
    <name type="scientific">Bifidobacterium adolescentis</name>
    <dbReference type="NCBI Taxonomy" id="1680"/>
    <lineage>
        <taxon>Bacteria</taxon>
        <taxon>Bacillati</taxon>
        <taxon>Actinomycetota</taxon>
        <taxon>Actinomycetes</taxon>
        <taxon>Bifidobacteriales</taxon>
        <taxon>Bifidobacteriaceae</taxon>
        <taxon>Bifidobacterium</taxon>
    </lineage>
</organism>
<evidence type="ECO:0008006" key="3">
    <source>
        <dbReference type="Google" id="ProtNLM"/>
    </source>
</evidence>